<evidence type="ECO:0000256" key="2">
    <source>
        <dbReference type="PIRSR" id="PIRSR613078-1"/>
    </source>
</evidence>
<reference evidence="5" key="1">
    <citation type="submission" date="2016-11" db="EMBL/GenBank/DDBJ databases">
        <authorList>
            <person name="Shukria A."/>
            <person name="Stevens D.C."/>
        </authorList>
    </citation>
    <scope>NUCLEOTIDE SEQUENCE [LARGE SCALE GENOMIC DNA]</scope>
    <source>
        <strain evidence="5">Cbfe23</strain>
    </source>
</reference>
<dbReference type="CDD" id="cd07067">
    <property type="entry name" value="HP_PGM_like"/>
    <property type="match status" value="1"/>
</dbReference>
<gene>
    <name evidence="4" type="ORF">BON30_18920</name>
</gene>
<dbReference type="STRING" id="83449.BON30_18920"/>
<evidence type="ECO:0000256" key="1">
    <source>
        <dbReference type="ARBA" id="ARBA00022801"/>
    </source>
</evidence>
<proteinExistence type="predicted"/>
<dbReference type="RefSeq" id="WP_071899735.1">
    <property type="nucleotide sequence ID" value="NZ_MPIN01000004.1"/>
</dbReference>
<feature type="active site" description="Tele-phosphohistidine intermediate" evidence="2">
    <location>
        <position position="14"/>
    </location>
</feature>
<organism evidence="4 5">
    <name type="scientific">Cystobacter ferrugineus</name>
    <dbReference type="NCBI Taxonomy" id="83449"/>
    <lineage>
        <taxon>Bacteria</taxon>
        <taxon>Pseudomonadati</taxon>
        <taxon>Myxococcota</taxon>
        <taxon>Myxococcia</taxon>
        <taxon>Myxococcales</taxon>
        <taxon>Cystobacterineae</taxon>
        <taxon>Archangiaceae</taxon>
        <taxon>Cystobacter</taxon>
    </lineage>
</organism>
<keyword evidence="1" id="KW-0378">Hydrolase</keyword>
<evidence type="ECO:0000313" key="5">
    <source>
        <dbReference type="Proteomes" id="UP000182229"/>
    </source>
</evidence>
<sequence>MTDLNPIPFWFLRHGETDWNARLLSQGQVDIPLNEVGLAQARRAAEALVGQGIRSIHSSTLGRARVTAEIVAARLDLPVNFDPELQECAFGVREGQKMSGWFDDWIAGIATPEGAESFAALRERAVRAINRATVHPGPVLIVAHGALWRAVRQAAGLVANIRTPNALPLWVEPPSGNEGWRLTAAELSA</sequence>
<dbReference type="Pfam" id="PF00300">
    <property type="entry name" value="His_Phos_1"/>
    <property type="match status" value="1"/>
</dbReference>
<name>A0A1L9BBH5_9BACT</name>
<feature type="binding site" evidence="3">
    <location>
        <position position="63"/>
    </location>
    <ligand>
        <name>substrate</name>
    </ligand>
</feature>
<feature type="active site" description="Proton donor/acceptor" evidence="2">
    <location>
        <position position="87"/>
    </location>
</feature>
<dbReference type="GO" id="GO:0005829">
    <property type="term" value="C:cytosol"/>
    <property type="evidence" value="ECO:0007669"/>
    <property type="project" value="TreeGrafter"/>
</dbReference>
<accession>A0A1L9BBH5</accession>
<dbReference type="InterPro" id="IPR051695">
    <property type="entry name" value="Phosphoglycerate_Mutase"/>
</dbReference>
<dbReference type="InterPro" id="IPR029033">
    <property type="entry name" value="His_PPase_superfam"/>
</dbReference>
<dbReference type="OrthoDB" id="9781415at2"/>
<dbReference type="EMBL" id="MPIN01000004">
    <property type="protein sequence ID" value="OJH39568.1"/>
    <property type="molecule type" value="Genomic_DNA"/>
</dbReference>
<dbReference type="GO" id="GO:0045820">
    <property type="term" value="P:negative regulation of glycolytic process"/>
    <property type="evidence" value="ECO:0007669"/>
    <property type="project" value="TreeGrafter"/>
</dbReference>
<dbReference type="GO" id="GO:0004331">
    <property type="term" value="F:fructose-2,6-bisphosphate 2-phosphatase activity"/>
    <property type="evidence" value="ECO:0007669"/>
    <property type="project" value="TreeGrafter"/>
</dbReference>
<dbReference type="PANTHER" id="PTHR46517:SF1">
    <property type="entry name" value="FRUCTOSE-2,6-BISPHOSPHATASE TIGAR"/>
    <property type="match status" value="1"/>
</dbReference>
<dbReference type="Gene3D" id="3.40.50.1240">
    <property type="entry name" value="Phosphoglycerate mutase-like"/>
    <property type="match status" value="1"/>
</dbReference>
<dbReference type="GO" id="GO:0043456">
    <property type="term" value="P:regulation of pentose-phosphate shunt"/>
    <property type="evidence" value="ECO:0007669"/>
    <property type="project" value="TreeGrafter"/>
</dbReference>
<comment type="caution">
    <text evidence="4">The sequence shown here is derived from an EMBL/GenBank/DDBJ whole genome shotgun (WGS) entry which is preliminary data.</text>
</comment>
<dbReference type="InterPro" id="IPR013078">
    <property type="entry name" value="His_Pase_superF_clade-1"/>
</dbReference>
<dbReference type="Proteomes" id="UP000182229">
    <property type="component" value="Unassembled WGS sequence"/>
</dbReference>
<evidence type="ECO:0000256" key="3">
    <source>
        <dbReference type="PIRSR" id="PIRSR613078-2"/>
    </source>
</evidence>
<feature type="binding site" evidence="3">
    <location>
        <begin position="13"/>
        <end position="20"/>
    </location>
    <ligand>
        <name>substrate</name>
    </ligand>
</feature>
<dbReference type="SUPFAM" id="SSF53254">
    <property type="entry name" value="Phosphoglycerate mutase-like"/>
    <property type="match status" value="1"/>
</dbReference>
<dbReference type="AlphaFoldDB" id="A0A1L9BBH5"/>
<keyword evidence="5" id="KW-1185">Reference proteome</keyword>
<dbReference type="SMART" id="SM00855">
    <property type="entry name" value="PGAM"/>
    <property type="match status" value="1"/>
</dbReference>
<dbReference type="PANTHER" id="PTHR46517">
    <property type="entry name" value="FRUCTOSE-2,6-BISPHOSPHATASE TIGAR"/>
    <property type="match status" value="1"/>
</dbReference>
<evidence type="ECO:0000313" key="4">
    <source>
        <dbReference type="EMBL" id="OJH39568.1"/>
    </source>
</evidence>
<protein>
    <submittedName>
        <fullName evidence="4">Histidine phosphatase family protein</fullName>
    </submittedName>
</protein>
<reference evidence="4 5" key="2">
    <citation type="submission" date="2016-12" db="EMBL/GenBank/DDBJ databases">
        <title>Draft Genome Sequence of Cystobacter ferrugineus Strain Cbfe23.</title>
        <authorList>
            <person name="Akbar S."/>
            <person name="Dowd S.E."/>
            <person name="Stevens D.C."/>
        </authorList>
    </citation>
    <scope>NUCLEOTIDE SEQUENCE [LARGE SCALE GENOMIC DNA]</scope>
    <source>
        <strain evidence="4 5">Cbfe23</strain>
    </source>
</reference>